<dbReference type="EMBL" id="VGIY01000330">
    <property type="protein sequence ID" value="MBM3318347.1"/>
    <property type="molecule type" value="Genomic_DNA"/>
</dbReference>
<evidence type="ECO:0000313" key="1">
    <source>
        <dbReference type="EMBL" id="MBM3318347.1"/>
    </source>
</evidence>
<dbReference type="SUPFAM" id="SSF54285">
    <property type="entry name" value="MoaD/ThiS"/>
    <property type="match status" value="1"/>
</dbReference>
<gene>
    <name evidence="1" type="ORF">FJY75_10905</name>
</gene>
<comment type="caution">
    <text evidence="1">The sequence shown here is derived from an EMBL/GenBank/DDBJ whole genome shotgun (WGS) entry which is preliminary data.</text>
</comment>
<dbReference type="Proteomes" id="UP000748308">
    <property type="component" value="Unassembled WGS sequence"/>
</dbReference>
<dbReference type="Gene3D" id="3.10.20.30">
    <property type="match status" value="1"/>
</dbReference>
<accession>A0A938BRI5</accession>
<dbReference type="Pfam" id="PF02597">
    <property type="entry name" value="ThiS"/>
    <property type="match status" value="1"/>
</dbReference>
<reference evidence="1" key="1">
    <citation type="submission" date="2019-03" db="EMBL/GenBank/DDBJ databases">
        <title>Lake Tanganyika Metagenome-Assembled Genomes (MAGs).</title>
        <authorList>
            <person name="Tran P."/>
        </authorList>
    </citation>
    <scope>NUCLEOTIDE SEQUENCE</scope>
    <source>
        <strain evidence="1">M_DeepCast_400m_m2_100</strain>
    </source>
</reference>
<name>A0A938BRI5_UNCEI</name>
<proteinExistence type="predicted"/>
<protein>
    <submittedName>
        <fullName evidence="1">Sulfur carrier protein ThiS</fullName>
    </submittedName>
</protein>
<evidence type="ECO:0000313" key="2">
    <source>
        <dbReference type="Proteomes" id="UP000748308"/>
    </source>
</evidence>
<dbReference type="InterPro" id="IPR003749">
    <property type="entry name" value="ThiS/MoaD-like"/>
</dbReference>
<sequence>MLTINDRDRIEWRPGMTVRDVLDAMGYTYALITVTVDGELVEEDDYDHRAVPDGAALNVFHLAHGG</sequence>
<dbReference type="InterPro" id="IPR012675">
    <property type="entry name" value="Beta-grasp_dom_sf"/>
</dbReference>
<dbReference type="InterPro" id="IPR016155">
    <property type="entry name" value="Mopterin_synth/thiamin_S_b"/>
</dbReference>
<organism evidence="1 2">
    <name type="scientific">Eiseniibacteriota bacterium</name>
    <dbReference type="NCBI Taxonomy" id="2212470"/>
    <lineage>
        <taxon>Bacteria</taxon>
        <taxon>Candidatus Eiseniibacteriota</taxon>
    </lineage>
</organism>
<dbReference type="AlphaFoldDB" id="A0A938BRI5"/>